<dbReference type="Proteomes" id="UP001224674">
    <property type="component" value="Chromosome"/>
</dbReference>
<gene>
    <name evidence="2" type="ORF">QDX21_01080</name>
</gene>
<dbReference type="PANTHER" id="PTHR34374">
    <property type="entry name" value="LARGE RIBOSOMAL RNA SUBUNIT ACCUMULATION PROTEIN YCED HOMOLOG 1, CHLOROPLASTIC"/>
    <property type="match status" value="1"/>
</dbReference>
<feature type="compositionally biased region" description="Polar residues" evidence="1">
    <location>
        <begin position="196"/>
        <end position="208"/>
    </location>
</feature>
<evidence type="ECO:0000256" key="1">
    <source>
        <dbReference type="SAM" id="MobiDB-lite"/>
    </source>
</evidence>
<organism evidence="2 3">
    <name type="scientific">Auritidibacter ignavus</name>
    <dbReference type="NCBI Taxonomy" id="678932"/>
    <lineage>
        <taxon>Bacteria</taxon>
        <taxon>Bacillati</taxon>
        <taxon>Actinomycetota</taxon>
        <taxon>Actinomycetes</taxon>
        <taxon>Micrococcales</taxon>
        <taxon>Micrococcaceae</taxon>
        <taxon>Auritidibacter</taxon>
    </lineage>
</organism>
<proteinExistence type="predicted"/>
<dbReference type="EMBL" id="CP122566">
    <property type="protein sequence ID" value="WGH93442.1"/>
    <property type="molecule type" value="Genomic_DNA"/>
</dbReference>
<evidence type="ECO:0000313" key="2">
    <source>
        <dbReference type="EMBL" id="WGH93442.1"/>
    </source>
</evidence>
<accession>A0AAJ6AIQ7</accession>
<keyword evidence="3" id="KW-1185">Reference proteome</keyword>
<name>A0AAJ6AIQ7_9MICC</name>
<sequence length="208" mass="22649">MANPEKNSVAGASVPSDSAWVLNVKNLNGVAGSSEPVQRQVVAPEGMETPIARVEPGSVIELDLRMDSLHEGIVVSGDVNAELRGECSRCLDPLSQDLNVSISELYQYVPDPELDPEEQRLIVNDVIDIELPVIDAVLSAFPFKPVCKPDCQGLCDQCGVRLDEVDEDHHHEQLDPRWAALAALSSAEQTDADATIDNQTQTQEPEER</sequence>
<dbReference type="RefSeq" id="WP_279674948.1">
    <property type="nucleotide sequence ID" value="NZ_CP122566.1"/>
</dbReference>
<dbReference type="Pfam" id="PF02620">
    <property type="entry name" value="YceD"/>
    <property type="match status" value="1"/>
</dbReference>
<evidence type="ECO:0000313" key="3">
    <source>
        <dbReference type="Proteomes" id="UP001224674"/>
    </source>
</evidence>
<protein>
    <submittedName>
        <fullName evidence="2">DUF177 domain-containing protein</fullName>
    </submittedName>
</protein>
<dbReference type="AlphaFoldDB" id="A0AAJ6AIQ7"/>
<dbReference type="InterPro" id="IPR003772">
    <property type="entry name" value="YceD"/>
</dbReference>
<reference evidence="2 3" key="1">
    <citation type="submission" date="2023-03" db="EMBL/GenBank/DDBJ databases">
        <title>Complete genome sequences of several Auritidibacter ignavus strains isolated from ear infections.</title>
        <authorList>
            <person name="Baehr T."/>
            <person name="Baumhoegger A.M."/>
        </authorList>
    </citation>
    <scope>NUCLEOTIDE SEQUENCE [LARGE SCALE GENOMIC DNA]</scope>
    <source>
        <strain evidence="2 3">BABAE-6</strain>
    </source>
</reference>
<feature type="region of interest" description="Disordered" evidence="1">
    <location>
        <begin position="185"/>
        <end position="208"/>
    </location>
</feature>
<dbReference type="PANTHER" id="PTHR34374:SF1">
    <property type="entry name" value="LARGE RIBOSOMAL RNA SUBUNIT ACCUMULATION PROTEIN YCED HOMOLOG 1, CHLOROPLASTIC"/>
    <property type="match status" value="1"/>
</dbReference>